<dbReference type="Pfam" id="PF09605">
    <property type="entry name" value="Trep_Strep"/>
    <property type="match status" value="1"/>
</dbReference>
<dbReference type="eggNOG" id="ENOG502ZBND">
    <property type="taxonomic scope" value="Bacteria"/>
</dbReference>
<dbReference type="STRING" id="592026.GCWU0000282_001268"/>
<dbReference type="RefSeq" id="WP_023354148.1">
    <property type="nucleotide sequence ID" value="NZ_KI535367.1"/>
</dbReference>
<dbReference type="HOGENOM" id="CLU_093450_1_0_9"/>
<sequence length="197" mass="22007">MSKQESVNKLNGRDFINIGIYTAIYFVIVMVLAMTGLIPIFLVLLSSMIGIIGGIPFMLFLTKVKKPGMILIMSTIMGILMFITGMTWMPIPFSIVTGLIAEFIYFSGKYKSMRSAILTAGIFPLWACGNYLPLFFQREQYFASRTNYGQEYADAVMRYTPNWMFLILLAATLACGIIGGFIGKALLKKHFERAGIA</sequence>
<dbReference type="NCBIfam" id="TIGR02185">
    <property type="entry name" value="Trep_Strep"/>
    <property type="match status" value="1"/>
</dbReference>
<keyword evidence="1" id="KW-1133">Transmembrane helix</keyword>
<name>V2Y791_9FIRM</name>
<feature type="transmembrane region" description="Helical" evidence="1">
    <location>
        <begin position="91"/>
        <end position="108"/>
    </location>
</feature>
<evidence type="ECO:0000313" key="3">
    <source>
        <dbReference type="Proteomes" id="UP000018227"/>
    </source>
</evidence>
<reference evidence="2 3" key="1">
    <citation type="submission" date="2013-06" db="EMBL/GenBank/DDBJ databases">
        <authorList>
            <person name="Weinstock G."/>
            <person name="Sodergren E."/>
            <person name="Clifton S."/>
            <person name="Fulton L."/>
            <person name="Fulton B."/>
            <person name="Courtney L."/>
            <person name="Fronick C."/>
            <person name="Harrison M."/>
            <person name="Strong C."/>
            <person name="Farmer C."/>
            <person name="Delahaunty K."/>
            <person name="Markovic C."/>
            <person name="Hall O."/>
            <person name="Minx P."/>
            <person name="Tomlinson C."/>
            <person name="Mitreva M."/>
            <person name="Nelson J."/>
            <person name="Hou S."/>
            <person name="Wollam A."/>
            <person name="Pepin K.H."/>
            <person name="Johnson M."/>
            <person name="Bhonagiri V."/>
            <person name="Nash W.E."/>
            <person name="Warren W."/>
            <person name="Chinwalla A."/>
            <person name="Mardis E.R."/>
            <person name="Wilson R.K."/>
        </authorList>
    </citation>
    <scope>NUCLEOTIDE SEQUENCE [LARGE SCALE GENOMIC DNA]</scope>
    <source>
        <strain evidence="2 3">ATCC 51271</strain>
    </source>
</reference>
<protein>
    <recommendedName>
        <fullName evidence="4">TIGR02185 family protein</fullName>
    </recommendedName>
</protein>
<feature type="transmembrane region" description="Helical" evidence="1">
    <location>
        <begin position="163"/>
        <end position="183"/>
    </location>
</feature>
<dbReference type="AlphaFoldDB" id="V2Y791"/>
<evidence type="ECO:0008006" key="4">
    <source>
        <dbReference type="Google" id="ProtNLM"/>
    </source>
</evidence>
<evidence type="ECO:0000313" key="2">
    <source>
        <dbReference type="EMBL" id="ESL03556.1"/>
    </source>
</evidence>
<accession>V2Y791</accession>
<feature type="transmembrane region" description="Helical" evidence="1">
    <location>
        <begin position="15"/>
        <end position="34"/>
    </location>
</feature>
<keyword evidence="1" id="KW-0472">Membrane</keyword>
<feature type="transmembrane region" description="Helical" evidence="1">
    <location>
        <begin position="115"/>
        <end position="136"/>
    </location>
</feature>
<feature type="transmembrane region" description="Helical" evidence="1">
    <location>
        <begin position="40"/>
        <end position="61"/>
    </location>
</feature>
<comment type="caution">
    <text evidence="2">The sequence shown here is derived from an EMBL/GenBank/DDBJ whole genome shotgun (WGS) entry which is preliminary data.</text>
</comment>
<proteinExistence type="predicted"/>
<dbReference type="EMBL" id="ACIL03000009">
    <property type="protein sequence ID" value="ESL03556.1"/>
    <property type="molecule type" value="Genomic_DNA"/>
</dbReference>
<keyword evidence="1" id="KW-0812">Transmembrane</keyword>
<feature type="transmembrane region" description="Helical" evidence="1">
    <location>
        <begin position="68"/>
        <end position="85"/>
    </location>
</feature>
<evidence type="ECO:0000256" key="1">
    <source>
        <dbReference type="SAM" id="Phobius"/>
    </source>
</evidence>
<gene>
    <name evidence="2" type="ORF">GCWU0000282_001268</name>
</gene>
<keyword evidence="3" id="KW-1185">Reference proteome</keyword>
<dbReference type="OrthoDB" id="9781459at2"/>
<organism evidence="2 3">
    <name type="scientific">Catonella morbi ATCC 51271</name>
    <dbReference type="NCBI Taxonomy" id="592026"/>
    <lineage>
        <taxon>Bacteria</taxon>
        <taxon>Bacillati</taxon>
        <taxon>Bacillota</taxon>
        <taxon>Clostridia</taxon>
        <taxon>Lachnospirales</taxon>
        <taxon>Lachnospiraceae</taxon>
        <taxon>Catonella</taxon>
    </lineage>
</organism>
<dbReference type="Proteomes" id="UP000018227">
    <property type="component" value="Unassembled WGS sequence"/>
</dbReference>
<dbReference type="InterPro" id="IPR011733">
    <property type="entry name" value="CHP02185_IM"/>
</dbReference>